<feature type="region of interest" description="Disordered" evidence="1">
    <location>
        <begin position="45"/>
        <end position="90"/>
    </location>
</feature>
<evidence type="ECO:0000313" key="3">
    <source>
        <dbReference type="Proteomes" id="UP000199645"/>
    </source>
</evidence>
<dbReference type="AlphaFoldDB" id="A0A1I2BUR0"/>
<feature type="compositionally biased region" description="Basic and acidic residues" evidence="1">
    <location>
        <begin position="71"/>
        <end position="80"/>
    </location>
</feature>
<dbReference type="STRING" id="35752.SAMN05421541_102542"/>
<reference evidence="2 3" key="1">
    <citation type="submission" date="2016-10" db="EMBL/GenBank/DDBJ databases">
        <authorList>
            <person name="de Groot N.N."/>
        </authorList>
    </citation>
    <scope>NUCLEOTIDE SEQUENCE [LARGE SCALE GENOMIC DNA]</scope>
    <source>
        <strain evidence="2 3">DSM 43019</strain>
    </source>
</reference>
<feature type="compositionally biased region" description="Pro residues" evidence="1">
    <location>
        <begin position="17"/>
        <end position="28"/>
    </location>
</feature>
<accession>A0A1I2BUR0</accession>
<feature type="compositionally biased region" description="Low complexity" evidence="1">
    <location>
        <begin position="45"/>
        <end position="56"/>
    </location>
</feature>
<keyword evidence="3" id="KW-1185">Reference proteome</keyword>
<evidence type="ECO:0000313" key="2">
    <source>
        <dbReference type="EMBL" id="SFE59886.1"/>
    </source>
</evidence>
<organism evidence="2 3">
    <name type="scientific">Actinoplanes philippinensis</name>
    <dbReference type="NCBI Taxonomy" id="35752"/>
    <lineage>
        <taxon>Bacteria</taxon>
        <taxon>Bacillati</taxon>
        <taxon>Actinomycetota</taxon>
        <taxon>Actinomycetes</taxon>
        <taxon>Micromonosporales</taxon>
        <taxon>Micromonosporaceae</taxon>
        <taxon>Actinoplanes</taxon>
    </lineage>
</organism>
<proteinExistence type="predicted"/>
<dbReference type="EMBL" id="FONV01000002">
    <property type="protein sequence ID" value="SFE59886.1"/>
    <property type="molecule type" value="Genomic_DNA"/>
</dbReference>
<gene>
    <name evidence="2" type="ORF">SAMN05421541_102542</name>
</gene>
<feature type="region of interest" description="Disordered" evidence="1">
    <location>
        <begin position="1"/>
        <end position="30"/>
    </location>
</feature>
<evidence type="ECO:0000256" key="1">
    <source>
        <dbReference type="SAM" id="MobiDB-lite"/>
    </source>
</evidence>
<sequence>MSYPMPYPEDRAVQEQPAPPPQPAPAPPAVARAAVPIARAPVAPAVTAAPLATPTPLTRPPDDPDGPPRGPDGDRPRDRTGPSGQTSRLRIGWHTVPRAGLRRMTVTPPAPAGLLLGRDQQQAPVPLRLFAPDPVRVALVGGVWAAQLLIFRAFSAGARVVVVTSEPRAWAGFGERATGQQQRLVIAAEAGGPYGGTAQTPLLTVFDLGVSGPVTSPPLGPWHTQLTVLRQLDRPGVAVVQEAGPVVLQRLGGDEATLAAAALRLRPQSGQLLQSMNDDMMALIGDGDDRYVFLHQTGIERQYVGPPRR</sequence>
<name>A0A1I2BUR0_9ACTN</name>
<dbReference type="Proteomes" id="UP000199645">
    <property type="component" value="Unassembled WGS sequence"/>
</dbReference>
<dbReference type="RefSeq" id="WP_177319594.1">
    <property type="nucleotide sequence ID" value="NZ_BOMT01000019.1"/>
</dbReference>
<protein>
    <submittedName>
        <fullName evidence="2">Uncharacterized protein</fullName>
    </submittedName>
</protein>